<name>A0AAV6NUD2_9ROSI</name>
<dbReference type="GO" id="GO:0005794">
    <property type="term" value="C:Golgi apparatus"/>
    <property type="evidence" value="ECO:0007669"/>
    <property type="project" value="TreeGrafter"/>
</dbReference>
<reference evidence="1 2" key="1">
    <citation type="journal article" date="2021" name="Hortic Res">
        <title>The domestication of Cucurbita argyrosperma as revealed by the genome of its wild relative.</title>
        <authorList>
            <person name="Barrera-Redondo J."/>
            <person name="Sanchez-de la Vega G."/>
            <person name="Aguirre-Liguori J.A."/>
            <person name="Castellanos-Morales G."/>
            <person name="Gutierrez-Guerrero Y.T."/>
            <person name="Aguirre-Dugua X."/>
            <person name="Aguirre-Planter E."/>
            <person name="Tenaillon M.I."/>
            <person name="Lira-Saade R."/>
            <person name="Eguiarte L.E."/>
        </authorList>
    </citation>
    <scope>NUCLEOTIDE SEQUENCE [LARGE SCALE GENOMIC DNA]</scope>
    <source>
        <strain evidence="1">JBR-2021</strain>
    </source>
</reference>
<dbReference type="EMBL" id="JAGKQH010000004">
    <property type="protein sequence ID" value="KAG6602546.1"/>
    <property type="molecule type" value="Genomic_DNA"/>
</dbReference>
<evidence type="ECO:0000313" key="1">
    <source>
        <dbReference type="EMBL" id="KAG6602546.1"/>
    </source>
</evidence>
<comment type="caution">
    <text evidence="1">The sequence shown here is derived from an EMBL/GenBank/DDBJ whole genome shotgun (WGS) entry which is preliminary data.</text>
</comment>
<feature type="non-terminal residue" evidence="1">
    <location>
        <position position="1"/>
    </location>
</feature>
<dbReference type="AlphaFoldDB" id="A0AAV6NUD2"/>
<accession>A0AAV6NUD2</accession>
<protein>
    <submittedName>
        <fullName evidence="1">Uncharacterized protein</fullName>
    </submittedName>
</protein>
<dbReference type="PANTHER" id="PTHR13448">
    <property type="entry name" value="TRANSMEMBRANE PROTEIN 214"/>
    <property type="match status" value="1"/>
</dbReference>
<dbReference type="GO" id="GO:0005783">
    <property type="term" value="C:endoplasmic reticulum"/>
    <property type="evidence" value="ECO:0007669"/>
    <property type="project" value="TreeGrafter"/>
</dbReference>
<gene>
    <name evidence="1" type="ORF">SDJN03_07779</name>
</gene>
<organism evidence="1 2">
    <name type="scientific">Cucurbita argyrosperma subsp. sororia</name>
    <dbReference type="NCBI Taxonomy" id="37648"/>
    <lineage>
        <taxon>Eukaryota</taxon>
        <taxon>Viridiplantae</taxon>
        <taxon>Streptophyta</taxon>
        <taxon>Embryophyta</taxon>
        <taxon>Tracheophyta</taxon>
        <taxon>Spermatophyta</taxon>
        <taxon>Magnoliopsida</taxon>
        <taxon>eudicotyledons</taxon>
        <taxon>Gunneridae</taxon>
        <taxon>Pentapetalae</taxon>
        <taxon>rosids</taxon>
        <taxon>fabids</taxon>
        <taxon>Cucurbitales</taxon>
        <taxon>Cucurbitaceae</taxon>
        <taxon>Cucurbiteae</taxon>
        <taxon>Cucurbita</taxon>
    </lineage>
</organism>
<evidence type="ECO:0000313" key="2">
    <source>
        <dbReference type="Proteomes" id="UP000685013"/>
    </source>
</evidence>
<dbReference type="PANTHER" id="PTHR13448:SF14">
    <property type="entry name" value="F26K24.17 PROTEIN"/>
    <property type="match status" value="1"/>
</dbReference>
<dbReference type="Proteomes" id="UP000685013">
    <property type="component" value="Chromosome 4"/>
</dbReference>
<keyword evidence="2" id="KW-1185">Reference proteome</keyword>
<sequence>MLTSSVGEHLQTEEMVCRWLQHWELPISPSVLFPSHISEDVYRASVDWLNKRSLEALNSFALWSLDSILADFATQQASAKCSKKGENMLPQNLRDFKDDLKEAEKARKSISLTKLEC</sequence>
<proteinExistence type="predicted"/>
<dbReference type="InterPro" id="IPR019308">
    <property type="entry name" value="TMEM214"/>
</dbReference>